<organism evidence="1 2">
    <name type="scientific">Diploptera punctata</name>
    <name type="common">Pacific beetle cockroach</name>
    <dbReference type="NCBI Taxonomy" id="6984"/>
    <lineage>
        <taxon>Eukaryota</taxon>
        <taxon>Metazoa</taxon>
        <taxon>Ecdysozoa</taxon>
        <taxon>Arthropoda</taxon>
        <taxon>Hexapoda</taxon>
        <taxon>Insecta</taxon>
        <taxon>Pterygota</taxon>
        <taxon>Neoptera</taxon>
        <taxon>Polyneoptera</taxon>
        <taxon>Dictyoptera</taxon>
        <taxon>Blattodea</taxon>
        <taxon>Blaberoidea</taxon>
        <taxon>Blaberidae</taxon>
        <taxon>Diplopterinae</taxon>
        <taxon>Diploptera</taxon>
    </lineage>
</organism>
<name>A0AAD8EEK5_DIPPU</name>
<protein>
    <submittedName>
        <fullName evidence="1">Uncharacterized protein</fullName>
    </submittedName>
</protein>
<gene>
    <name evidence="1" type="ORF">L9F63_018972</name>
</gene>
<sequence length="108" mass="12254">IIRSNKNEKIEEKNKSEIYQINGGEFSETNSLKLAELRDKCIQDRSPMNMNLLNILKFNTPRKKGKLTNFEIPANFDLIQGCQKTMSTAASATIVTTSAVFTNVNFFF</sequence>
<dbReference type="AlphaFoldDB" id="A0AAD8EEK5"/>
<dbReference type="EMBL" id="JASPKZ010006084">
    <property type="protein sequence ID" value="KAJ9587590.1"/>
    <property type="molecule type" value="Genomic_DNA"/>
</dbReference>
<comment type="caution">
    <text evidence="1">The sequence shown here is derived from an EMBL/GenBank/DDBJ whole genome shotgun (WGS) entry which is preliminary data.</text>
</comment>
<reference evidence="1" key="1">
    <citation type="journal article" date="2023" name="IScience">
        <title>Live-bearing cockroach genome reveals convergent evolutionary mechanisms linked to viviparity in insects and beyond.</title>
        <authorList>
            <person name="Fouks B."/>
            <person name="Harrison M.C."/>
            <person name="Mikhailova A.A."/>
            <person name="Marchal E."/>
            <person name="English S."/>
            <person name="Carruthers M."/>
            <person name="Jennings E.C."/>
            <person name="Chiamaka E.L."/>
            <person name="Frigard R.A."/>
            <person name="Pippel M."/>
            <person name="Attardo G.M."/>
            <person name="Benoit J.B."/>
            <person name="Bornberg-Bauer E."/>
            <person name="Tobe S.S."/>
        </authorList>
    </citation>
    <scope>NUCLEOTIDE SEQUENCE</scope>
    <source>
        <strain evidence="1">Stay&amp;Tobe</strain>
    </source>
</reference>
<keyword evidence="2" id="KW-1185">Reference proteome</keyword>
<dbReference type="Proteomes" id="UP001233999">
    <property type="component" value="Unassembled WGS sequence"/>
</dbReference>
<feature type="non-terminal residue" evidence="1">
    <location>
        <position position="108"/>
    </location>
</feature>
<reference evidence="1" key="2">
    <citation type="submission" date="2023-05" db="EMBL/GenBank/DDBJ databases">
        <authorList>
            <person name="Fouks B."/>
        </authorList>
    </citation>
    <scope>NUCLEOTIDE SEQUENCE</scope>
    <source>
        <strain evidence="1">Stay&amp;Tobe</strain>
        <tissue evidence="1">Testes</tissue>
    </source>
</reference>
<evidence type="ECO:0000313" key="2">
    <source>
        <dbReference type="Proteomes" id="UP001233999"/>
    </source>
</evidence>
<accession>A0AAD8EEK5</accession>
<feature type="non-terminal residue" evidence="1">
    <location>
        <position position="1"/>
    </location>
</feature>
<evidence type="ECO:0000313" key="1">
    <source>
        <dbReference type="EMBL" id="KAJ9587590.1"/>
    </source>
</evidence>
<proteinExistence type="predicted"/>